<dbReference type="EC" id="3.1.26.4" evidence="3"/>
<dbReference type="GO" id="GO:0003676">
    <property type="term" value="F:nucleic acid binding"/>
    <property type="evidence" value="ECO:0007669"/>
    <property type="project" value="InterPro"/>
</dbReference>
<dbReference type="AlphaFoldDB" id="A0A6A6GZ67"/>
<dbReference type="Gene3D" id="3.30.420.10">
    <property type="entry name" value="Ribonuclease H-like superfamily/Ribonuclease H"/>
    <property type="match status" value="1"/>
</dbReference>
<proteinExistence type="inferred from homology"/>
<feature type="domain" description="RNase H type-1" evidence="8">
    <location>
        <begin position="76"/>
        <end position="255"/>
    </location>
</feature>
<keyword evidence="5" id="KW-0479">Metal-binding</keyword>
<dbReference type="InterPro" id="IPR012337">
    <property type="entry name" value="RNaseH-like_sf"/>
</dbReference>
<dbReference type="InterPro" id="IPR050092">
    <property type="entry name" value="RNase_H"/>
</dbReference>
<evidence type="ECO:0000313" key="10">
    <source>
        <dbReference type="Proteomes" id="UP000800092"/>
    </source>
</evidence>
<sequence length="270" mass="29994">MPCTVCGVCSLLISSQNAYLNRALNVFTPELPRLDAASNFTRFPPPSAEDTPETLFAARIPRDATIPAPRLTRISNPREFLIYTDGSCMRNGADDAAGGCAFVFRPETSISTIPPRTSSGHDPRAMNLHTRGVCRFRLEAHGPNGEAAERTSNRAELRATIAALQFRFWTGEGFQRLIIATDSSYVVGGCTEWVRKWQQNGWNTAAGKPVRNRDLWEEIIKEMDSWSERGMEVQFWLIPRSLNSVADSLAKEAAGLPAQENWNRIYGVAC</sequence>
<dbReference type="SUPFAM" id="SSF53098">
    <property type="entry name" value="Ribonuclease H-like"/>
    <property type="match status" value="1"/>
</dbReference>
<dbReference type="GO" id="GO:0043137">
    <property type="term" value="P:DNA replication, removal of RNA primer"/>
    <property type="evidence" value="ECO:0007669"/>
    <property type="project" value="TreeGrafter"/>
</dbReference>
<evidence type="ECO:0000256" key="3">
    <source>
        <dbReference type="ARBA" id="ARBA00012180"/>
    </source>
</evidence>
<keyword evidence="4" id="KW-0540">Nuclease</keyword>
<dbReference type="InterPro" id="IPR002156">
    <property type="entry name" value="RNaseH_domain"/>
</dbReference>
<dbReference type="CDD" id="cd13934">
    <property type="entry name" value="RNase_H_Dikarya_like"/>
    <property type="match status" value="1"/>
</dbReference>
<evidence type="ECO:0000313" key="9">
    <source>
        <dbReference type="EMBL" id="KAF2230897.1"/>
    </source>
</evidence>
<reference evidence="9" key="1">
    <citation type="journal article" date="2020" name="Stud. Mycol.">
        <title>101 Dothideomycetes genomes: a test case for predicting lifestyles and emergence of pathogens.</title>
        <authorList>
            <person name="Haridas S."/>
            <person name="Albert R."/>
            <person name="Binder M."/>
            <person name="Bloem J."/>
            <person name="Labutti K."/>
            <person name="Salamov A."/>
            <person name="Andreopoulos B."/>
            <person name="Baker S."/>
            <person name="Barry K."/>
            <person name="Bills G."/>
            <person name="Bluhm B."/>
            <person name="Cannon C."/>
            <person name="Castanera R."/>
            <person name="Culley D."/>
            <person name="Daum C."/>
            <person name="Ezra D."/>
            <person name="Gonzalez J."/>
            <person name="Henrissat B."/>
            <person name="Kuo A."/>
            <person name="Liang C."/>
            <person name="Lipzen A."/>
            <person name="Lutzoni F."/>
            <person name="Magnuson J."/>
            <person name="Mondo S."/>
            <person name="Nolan M."/>
            <person name="Ohm R."/>
            <person name="Pangilinan J."/>
            <person name="Park H.-J."/>
            <person name="Ramirez L."/>
            <person name="Alfaro M."/>
            <person name="Sun H."/>
            <person name="Tritt A."/>
            <person name="Yoshinaga Y."/>
            <person name="Zwiers L.-H."/>
            <person name="Turgeon B."/>
            <person name="Goodwin S."/>
            <person name="Spatafora J."/>
            <person name="Crous P."/>
            <person name="Grigoriev I."/>
        </authorList>
    </citation>
    <scope>NUCLEOTIDE SEQUENCE</scope>
    <source>
        <strain evidence="9">Tuck. ex Michener</strain>
    </source>
</reference>
<dbReference type="PANTHER" id="PTHR10642:SF26">
    <property type="entry name" value="RIBONUCLEASE H1"/>
    <property type="match status" value="1"/>
</dbReference>
<name>A0A6A6GZ67_VIRVR</name>
<dbReference type="Proteomes" id="UP000800092">
    <property type="component" value="Unassembled WGS sequence"/>
</dbReference>
<accession>A0A6A6GZ67</accession>
<evidence type="ECO:0000259" key="8">
    <source>
        <dbReference type="PROSITE" id="PS50879"/>
    </source>
</evidence>
<keyword evidence="6" id="KW-0255">Endonuclease</keyword>
<gene>
    <name evidence="9" type="ORF">EV356DRAFT_561273</name>
</gene>
<protein>
    <recommendedName>
        <fullName evidence="3">ribonuclease H</fullName>
        <ecNumber evidence="3">3.1.26.4</ecNumber>
    </recommendedName>
</protein>
<dbReference type="PANTHER" id="PTHR10642">
    <property type="entry name" value="RIBONUCLEASE H1"/>
    <property type="match status" value="1"/>
</dbReference>
<evidence type="ECO:0000256" key="1">
    <source>
        <dbReference type="ARBA" id="ARBA00000077"/>
    </source>
</evidence>
<dbReference type="OrthoDB" id="245563at2759"/>
<evidence type="ECO:0000256" key="5">
    <source>
        <dbReference type="ARBA" id="ARBA00022723"/>
    </source>
</evidence>
<dbReference type="PROSITE" id="PS50879">
    <property type="entry name" value="RNASE_H_1"/>
    <property type="match status" value="1"/>
</dbReference>
<keyword evidence="7" id="KW-0378">Hydrolase</keyword>
<dbReference type="InterPro" id="IPR036397">
    <property type="entry name" value="RNaseH_sf"/>
</dbReference>
<evidence type="ECO:0000256" key="6">
    <source>
        <dbReference type="ARBA" id="ARBA00022759"/>
    </source>
</evidence>
<keyword evidence="10" id="KW-1185">Reference proteome</keyword>
<evidence type="ECO:0000256" key="4">
    <source>
        <dbReference type="ARBA" id="ARBA00022722"/>
    </source>
</evidence>
<organism evidence="9 10">
    <name type="scientific">Viridothelium virens</name>
    <name type="common">Speckled blister lichen</name>
    <name type="synonym">Trypethelium virens</name>
    <dbReference type="NCBI Taxonomy" id="1048519"/>
    <lineage>
        <taxon>Eukaryota</taxon>
        <taxon>Fungi</taxon>
        <taxon>Dikarya</taxon>
        <taxon>Ascomycota</taxon>
        <taxon>Pezizomycotina</taxon>
        <taxon>Dothideomycetes</taxon>
        <taxon>Dothideomycetes incertae sedis</taxon>
        <taxon>Trypetheliales</taxon>
        <taxon>Trypetheliaceae</taxon>
        <taxon>Viridothelium</taxon>
    </lineage>
</organism>
<comment type="similarity">
    <text evidence="2">Belongs to the RNase H family.</text>
</comment>
<evidence type="ECO:0000256" key="2">
    <source>
        <dbReference type="ARBA" id="ARBA00005300"/>
    </source>
</evidence>
<dbReference type="GO" id="GO:0046872">
    <property type="term" value="F:metal ion binding"/>
    <property type="evidence" value="ECO:0007669"/>
    <property type="project" value="UniProtKB-KW"/>
</dbReference>
<comment type="catalytic activity">
    <reaction evidence="1">
        <text>Endonucleolytic cleavage to 5'-phosphomonoester.</text>
        <dbReference type="EC" id="3.1.26.4"/>
    </reaction>
</comment>
<dbReference type="EMBL" id="ML991834">
    <property type="protein sequence ID" value="KAF2230897.1"/>
    <property type="molecule type" value="Genomic_DNA"/>
</dbReference>
<dbReference type="GO" id="GO:0004523">
    <property type="term" value="F:RNA-DNA hybrid ribonuclease activity"/>
    <property type="evidence" value="ECO:0007669"/>
    <property type="project" value="UniProtKB-EC"/>
</dbReference>
<evidence type="ECO:0000256" key="7">
    <source>
        <dbReference type="ARBA" id="ARBA00022801"/>
    </source>
</evidence>
<dbReference type="Pfam" id="PF00075">
    <property type="entry name" value="RNase_H"/>
    <property type="match status" value="1"/>
</dbReference>